<dbReference type="PANTHER" id="PTHR30469:SF11">
    <property type="entry name" value="BLL4320 PROTEIN"/>
    <property type="match status" value="1"/>
</dbReference>
<feature type="transmembrane region" description="Helical" evidence="3">
    <location>
        <begin position="12"/>
        <end position="37"/>
    </location>
</feature>
<dbReference type="Gene3D" id="2.40.420.20">
    <property type="match status" value="1"/>
</dbReference>
<comment type="similarity">
    <text evidence="1">Belongs to the membrane fusion protein (MFP) (TC 8.A.1) family.</text>
</comment>
<reference evidence="5 6" key="1">
    <citation type="submission" date="2019-02" db="EMBL/GenBank/DDBJ databases">
        <title>Deep-cultivation of Planctomycetes and their phenomic and genomic characterization uncovers novel biology.</title>
        <authorList>
            <person name="Wiegand S."/>
            <person name="Jogler M."/>
            <person name="Boedeker C."/>
            <person name="Pinto D."/>
            <person name="Vollmers J."/>
            <person name="Rivas-Marin E."/>
            <person name="Kohn T."/>
            <person name="Peeters S.H."/>
            <person name="Heuer A."/>
            <person name="Rast P."/>
            <person name="Oberbeckmann S."/>
            <person name="Bunk B."/>
            <person name="Jeske O."/>
            <person name="Meyerdierks A."/>
            <person name="Storesund J.E."/>
            <person name="Kallscheuer N."/>
            <person name="Luecker S."/>
            <person name="Lage O.M."/>
            <person name="Pohl T."/>
            <person name="Merkel B.J."/>
            <person name="Hornburger P."/>
            <person name="Mueller R.-W."/>
            <person name="Bruemmer F."/>
            <person name="Labrenz M."/>
            <person name="Spormann A.M."/>
            <person name="Op den Camp H."/>
            <person name="Overmann J."/>
            <person name="Amann R."/>
            <person name="Jetten M.S.M."/>
            <person name="Mascher T."/>
            <person name="Medema M.H."/>
            <person name="Devos D.P."/>
            <person name="Kaster A.-K."/>
            <person name="Ovreas L."/>
            <person name="Rohde M."/>
            <person name="Galperin M.Y."/>
            <person name="Jogler C."/>
        </authorList>
    </citation>
    <scope>NUCLEOTIDE SEQUENCE [LARGE SCALE GENOMIC DNA]</scope>
    <source>
        <strain evidence="5 6">EC9</strain>
    </source>
</reference>
<evidence type="ECO:0000313" key="6">
    <source>
        <dbReference type="Proteomes" id="UP000319557"/>
    </source>
</evidence>
<evidence type="ECO:0000256" key="3">
    <source>
        <dbReference type="SAM" id="Phobius"/>
    </source>
</evidence>
<dbReference type="Gene3D" id="2.40.50.100">
    <property type="match status" value="1"/>
</dbReference>
<protein>
    <submittedName>
        <fullName evidence="5">Efflux pump periplasmic linker BepF</fullName>
    </submittedName>
</protein>
<gene>
    <name evidence="5" type="primary">bepF_1</name>
    <name evidence="5" type="ORF">EC9_19950</name>
</gene>
<keyword evidence="6" id="KW-1185">Reference proteome</keyword>
<keyword evidence="3" id="KW-1133">Transmembrane helix</keyword>
<feature type="region of interest" description="Disordered" evidence="2">
    <location>
        <begin position="376"/>
        <end position="396"/>
    </location>
</feature>
<evidence type="ECO:0000256" key="2">
    <source>
        <dbReference type="SAM" id="MobiDB-lite"/>
    </source>
</evidence>
<proteinExistence type="inferred from homology"/>
<sequence length="409" mass="43080">MNQTVAPRSRLRWLRTAIGSVLVVLAVVGILAAIGYAKTMQIKAAMAAPPPPEMPISVTVATAEASSYRRSSVVVGNVLAPESIRLQTELAGVVTEIPMIPGGVVEKGDVLLRLDIRTEEAMLKSLEASRKLAQSTVERSRQLNRINAGSESELDVAEAELSRADAGIEELKVRIDKKTLRAPFRANVGLFDLHVGQYLVEGTEITILEGISDYLNIDFSMPAHVADAISIGDEVSLRVRSAQEHATATIVALDASANPVSRSLTARARLLNPPAKLQPNDSVHVTVMYGDPIPARLIPASAVRRGPSGSLVFVAGETDSGLRAQSRNVVVLSGGSAVARVIDGIEAGEAIVADGSFKVYEGALLSDKQADISQTAERAAGESIPSAAHGADPASATKIEHVVEMEAGK</sequence>
<name>A0A517LYW5_9BACT</name>
<keyword evidence="3" id="KW-0472">Membrane</keyword>
<dbReference type="Gene3D" id="2.40.30.170">
    <property type="match status" value="1"/>
</dbReference>
<dbReference type="EMBL" id="CP036261">
    <property type="protein sequence ID" value="QDS87812.1"/>
    <property type="molecule type" value="Genomic_DNA"/>
</dbReference>
<organism evidence="5 6">
    <name type="scientific">Rosistilla ulvae</name>
    <dbReference type="NCBI Taxonomy" id="1930277"/>
    <lineage>
        <taxon>Bacteria</taxon>
        <taxon>Pseudomonadati</taxon>
        <taxon>Planctomycetota</taxon>
        <taxon>Planctomycetia</taxon>
        <taxon>Pirellulales</taxon>
        <taxon>Pirellulaceae</taxon>
        <taxon>Rosistilla</taxon>
    </lineage>
</organism>
<evidence type="ECO:0000313" key="5">
    <source>
        <dbReference type="EMBL" id="QDS87812.1"/>
    </source>
</evidence>
<keyword evidence="3" id="KW-0812">Transmembrane</keyword>
<dbReference type="KEGG" id="ruv:EC9_19950"/>
<evidence type="ECO:0000256" key="1">
    <source>
        <dbReference type="ARBA" id="ARBA00009477"/>
    </source>
</evidence>
<evidence type="ECO:0000259" key="4">
    <source>
        <dbReference type="Pfam" id="PF25954"/>
    </source>
</evidence>
<dbReference type="InterPro" id="IPR006143">
    <property type="entry name" value="RND_pump_MFP"/>
</dbReference>
<dbReference type="Proteomes" id="UP000319557">
    <property type="component" value="Chromosome"/>
</dbReference>
<dbReference type="AlphaFoldDB" id="A0A517LYW5"/>
<dbReference type="Gene3D" id="1.10.287.470">
    <property type="entry name" value="Helix hairpin bin"/>
    <property type="match status" value="1"/>
</dbReference>
<dbReference type="GO" id="GO:1990281">
    <property type="term" value="C:efflux pump complex"/>
    <property type="evidence" value="ECO:0007669"/>
    <property type="project" value="TreeGrafter"/>
</dbReference>
<dbReference type="NCBIfam" id="TIGR01730">
    <property type="entry name" value="RND_mfp"/>
    <property type="match status" value="1"/>
</dbReference>
<dbReference type="SUPFAM" id="SSF111369">
    <property type="entry name" value="HlyD-like secretion proteins"/>
    <property type="match status" value="1"/>
</dbReference>
<dbReference type="RefSeq" id="WP_145344426.1">
    <property type="nucleotide sequence ID" value="NZ_CP036261.1"/>
</dbReference>
<dbReference type="PANTHER" id="PTHR30469">
    <property type="entry name" value="MULTIDRUG RESISTANCE PROTEIN MDTA"/>
    <property type="match status" value="1"/>
</dbReference>
<accession>A0A517LYW5</accession>
<dbReference type="GO" id="GO:0015562">
    <property type="term" value="F:efflux transmembrane transporter activity"/>
    <property type="evidence" value="ECO:0007669"/>
    <property type="project" value="TreeGrafter"/>
</dbReference>
<feature type="domain" description="CusB-like beta-barrel" evidence="4">
    <location>
        <begin position="218"/>
        <end position="287"/>
    </location>
</feature>
<dbReference type="OrthoDB" id="9806939at2"/>
<dbReference type="InterPro" id="IPR058792">
    <property type="entry name" value="Beta-barrel_RND_2"/>
</dbReference>
<dbReference type="Pfam" id="PF25954">
    <property type="entry name" value="Beta-barrel_RND_2"/>
    <property type="match status" value="1"/>
</dbReference>